<name>A0A2P2N5A6_RHIMU</name>
<accession>A0A2P2N5A6</accession>
<organism evidence="1">
    <name type="scientific">Rhizophora mucronata</name>
    <name type="common">Asiatic mangrove</name>
    <dbReference type="NCBI Taxonomy" id="61149"/>
    <lineage>
        <taxon>Eukaryota</taxon>
        <taxon>Viridiplantae</taxon>
        <taxon>Streptophyta</taxon>
        <taxon>Embryophyta</taxon>
        <taxon>Tracheophyta</taxon>
        <taxon>Spermatophyta</taxon>
        <taxon>Magnoliopsida</taxon>
        <taxon>eudicotyledons</taxon>
        <taxon>Gunneridae</taxon>
        <taxon>Pentapetalae</taxon>
        <taxon>rosids</taxon>
        <taxon>fabids</taxon>
        <taxon>Malpighiales</taxon>
        <taxon>Rhizophoraceae</taxon>
        <taxon>Rhizophora</taxon>
    </lineage>
</organism>
<protein>
    <submittedName>
        <fullName evidence="1">Uncharacterized protein MANES_06G084900</fullName>
    </submittedName>
</protein>
<dbReference type="EMBL" id="GGEC01057203">
    <property type="protein sequence ID" value="MBX37687.1"/>
    <property type="molecule type" value="Transcribed_RNA"/>
</dbReference>
<sequence>MIGRRRQAEER</sequence>
<reference evidence="1" key="1">
    <citation type="submission" date="2018-02" db="EMBL/GenBank/DDBJ databases">
        <title>Rhizophora mucronata_Transcriptome.</title>
        <authorList>
            <person name="Meera S.P."/>
            <person name="Sreeshan A."/>
            <person name="Augustine A."/>
        </authorList>
    </citation>
    <scope>NUCLEOTIDE SEQUENCE</scope>
    <source>
        <tissue evidence="1">Leaf</tissue>
    </source>
</reference>
<evidence type="ECO:0000313" key="1">
    <source>
        <dbReference type="EMBL" id="MBX37687.1"/>
    </source>
</evidence>
<proteinExistence type="predicted"/>